<gene>
    <name evidence="2" type="ORF">AMATHDRAFT_65009</name>
</gene>
<sequence length="106" mass="11527">MLVAPNVAVLCSTGLGGLLYVFGLSMARLSLFLPQGVMLFSGLRTAKAPSSIFNRQSNQVIPRKMGKTSILYLSRLATQQPYVLMYDPFEESCAQNVGVGTLVLRI</sequence>
<dbReference type="Proteomes" id="UP000242287">
    <property type="component" value="Unassembled WGS sequence"/>
</dbReference>
<evidence type="ECO:0000313" key="3">
    <source>
        <dbReference type="Proteomes" id="UP000242287"/>
    </source>
</evidence>
<name>A0A2A9NK34_9AGAR</name>
<accession>A0A2A9NK34</accession>
<protein>
    <submittedName>
        <fullName evidence="2">Uncharacterized protein</fullName>
    </submittedName>
</protein>
<dbReference type="AlphaFoldDB" id="A0A2A9NK34"/>
<keyword evidence="1" id="KW-0812">Transmembrane</keyword>
<reference evidence="2 3" key="1">
    <citation type="submission" date="2014-02" db="EMBL/GenBank/DDBJ databases">
        <title>Transposable element dynamics among asymbiotic and ectomycorrhizal Amanita fungi.</title>
        <authorList>
            <consortium name="DOE Joint Genome Institute"/>
            <person name="Hess J."/>
            <person name="Skrede I."/>
            <person name="Wolfe B."/>
            <person name="LaButti K."/>
            <person name="Ohm R.A."/>
            <person name="Grigoriev I.V."/>
            <person name="Pringle A."/>
        </authorList>
    </citation>
    <scope>NUCLEOTIDE SEQUENCE [LARGE SCALE GENOMIC DNA]</scope>
    <source>
        <strain evidence="2 3">SKay4041</strain>
    </source>
</reference>
<keyword evidence="1" id="KW-1133">Transmembrane helix</keyword>
<evidence type="ECO:0000256" key="1">
    <source>
        <dbReference type="SAM" id="Phobius"/>
    </source>
</evidence>
<proteinExistence type="predicted"/>
<keyword evidence="1" id="KW-0472">Membrane</keyword>
<organism evidence="2 3">
    <name type="scientific">Amanita thiersii Skay4041</name>
    <dbReference type="NCBI Taxonomy" id="703135"/>
    <lineage>
        <taxon>Eukaryota</taxon>
        <taxon>Fungi</taxon>
        <taxon>Dikarya</taxon>
        <taxon>Basidiomycota</taxon>
        <taxon>Agaricomycotina</taxon>
        <taxon>Agaricomycetes</taxon>
        <taxon>Agaricomycetidae</taxon>
        <taxon>Agaricales</taxon>
        <taxon>Pluteineae</taxon>
        <taxon>Amanitaceae</taxon>
        <taxon>Amanita</taxon>
    </lineage>
</organism>
<feature type="non-terminal residue" evidence="2">
    <location>
        <position position="106"/>
    </location>
</feature>
<evidence type="ECO:0000313" key="2">
    <source>
        <dbReference type="EMBL" id="PFH48617.1"/>
    </source>
</evidence>
<feature type="transmembrane region" description="Helical" evidence="1">
    <location>
        <begin position="6"/>
        <end position="31"/>
    </location>
</feature>
<dbReference type="EMBL" id="KZ302056">
    <property type="protein sequence ID" value="PFH48617.1"/>
    <property type="molecule type" value="Genomic_DNA"/>
</dbReference>
<keyword evidence="3" id="KW-1185">Reference proteome</keyword>